<feature type="domain" description="Polyprotein allergen nematode" evidence="1">
    <location>
        <begin position="123"/>
        <end position="243"/>
    </location>
</feature>
<reference evidence="3" key="1">
    <citation type="submission" date="2022-11" db="UniProtKB">
        <authorList>
            <consortium name="WormBaseParasite"/>
        </authorList>
    </citation>
    <scope>IDENTIFICATION</scope>
</reference>
<dbReference type="WBParaSite" id="PSAMB.scaffold5645size11206.g27042.t2">
    <property type="protein sequence ID" value="PSAMB.scaffold5645size11206.g27042.t2"/>
    <property type="gene ID" value="PSAMB.scaffold5645size11206.g27042"/>
</dbReference>
<evidence type="ECO:0000259" key="1">
    <source>
        <dbReference type="Pfam" id="PF16469"/>
    </source>
</evidence>
<organism evidence="2 3">
    <name type="scientific">Plectus sambesii</name>
    <dbReference type="NCBI Taxonomy" id="2011161"/>
    <lineage>
        <taxon>Eukaryota</taxon>
        <taxon>Metazoa</taxon>
        <taxon>Ecdysozoa</taxon>
        <taxon>Nematoda</taxon>
        <taxon>Chromadorea</taxon>
        <taxon>Plectida</taxon>
        <taxon>Plectina</taxon>
        <taxon>Plectoidea</taxon>
        <taxon>Plectidae</taxon>
        <taxon>Plectus</taxon>
    </lineage>
</organism>
<protein>
    <submittedName>
        <fullName evidence="3">Polyprotein allergen nematode domain-containing protein</fullName>
    </submittedName>
</protein>
<dbReference type="InterPro" id="IPR038289">
    <property type="entry name" value="DVA-1_sf"/>
</dbReference>
<dbReference type="Pfam" id="PF16469">
    <property type="entry name" value="NPA"/>
    <property type="match status" value="1"/>
</dbReference>
<dbReference type="InterPro" id="IPR032487">
    <property type="entry name" value="ABA-1_nematode"/>
</dbReference>
<name>A0A914WXM5_9BILA</name>
<accession>A0A914WXM5</accession>
<proteinExistence type="predicted"/>
<evidence type="ECO:0000313" key="3">
    <source>
        <dbReference type="WBParaSite" id="PSAMB.scaffold5645size11206.g27042.t2"/>
    </source>
</evidence>
<evidence type="ECO:0000313" key="2">
    <source>
        <dbReference type="Proteomes" id="UP000887566"/>
    </source>
</evidence>
<keyword evidence="2" id="KW-1185">Reference proteome</keyword>
<dbReference type="Proteomes" id="UP000887566">
    <property type="component" value="Unplaced"/>
</dbReference>
<dbReference type="AlphaFoldDB" id="A0A914WXM5"/>
<dbReference type="Gene3D" id="1.10.533.30">
    <property type="entry name" value="Nematode polyprotein allergen ABA-1"/>
    <property type="match status" value="1"/>
</dbReference>
<sequence>MYESTSGETLVEANKALLQASLAFIRYLTEQSAYYVNEFDRITGTASDPYTAAEQRVFVERTRQKLTHVADLLIEHIDDAEKLQLARKYLPSCVKVFLSSSRMIRNMIAEYEEHNYLIKDSDIAKWTNRYLSWLDDKEKAQLKALHDEGASFDELRETLEEFYAAAEGRRLVRANRLLREGCTALAEHLLGKEKTAKYIAIVKVLASFEETFHNQRDDLLSSIDLGFKRDVALNFLDSCDAVFHASSRSDRQNGLEHDEF</sequence>